<evidence type="ECO:0000313" key="1">
    <source>
        <dbReference type="EMBL" id="MFC0424815.1"/>
    </source>
</evidence>
<proteinExistence type="predicted"/>
<gene>
    <name evidence="1" type="ORF">ACFFGS_11830</name>
</gene>
<comment type="caution">
    <text evidence="1">The sequence shown here is derived from an EMBL/GenBank/DDBJ whole genome shotgun (WGS) entry which is preliminary data.</text>
</comment>
<dbReference type="Proteomes" id="UP001589855">
    <property type="component" value="Unassembled WGS sequence"/>
</dbReference>
<sequence length="127" mass="13719">MFKLADLDEVLSNLGDHVDFATVAKKEADLGVQHFQYDVADGSTTYFGANGYLVERLSNGFGKRVAREEDPATVEKVATSYVAGQLSLKDATKQLTAAGCQAWTANLKRQIIDFSGAEGKILAAIKF</sequence>
<dbReference type="InterPro" id="IPR009833">
    <property type="entry name" value="DUF1398"/>
</dbReference>
<evidence type="ECO:0000313" key="2">
    <source>
        <dbReference type="Proteomes" id="UP001589855"/>
    </source>
</evidence>
<dbReference type="SUPFAM" id="SSF160419">
    <property type="entry name" value="YdfO-like"/>
    <property type="match status" value="1"/>
</dbReference>
<dbReference type="EMBL" id="JBHLUK010000075">
    <property type="protein sequence ID" value="MFC0424815.1"/>
    <property type="molecule type" value="Genomic_DNA"/>
</dbReference>
<accession>A0ABV6K984</accession>
<dbReference type="RefSeq" id="WP_137644268.1">
    <property type="nucleotide sequence ID" value="NZ_BAABRM010000006.1"/>
</dbReference>
<name>A0ABV6K984_9LACO</name>
<protein>
    <submittedName>
        <fullName evidence="1">DUF1398 family protein</fullName>
    </submittedName>
</protein>
<dbReference type="Gene3D" id="3.30.1810.10">
    <property type="entry name" value="YdfO-like"/>
    <property type="match status" value="1"/>
</dbReference>
<keyword evidence="2" id="KW-1185">Reference proteome</keyword>
<reference evidence="1 2" key="1">
    <citation type="submission" date="2024-09" db="EMBL/GenBank/DDBJ databases">
        <authorList>
            <person name="Sun Q."/>
            <person name="Mori K."/>
        </authorList>
    </citation>
    <scope>NUCLEOTIDE SEQUENCE [LARGE SCALE GENOMIC DNA]</scope>
    <source>
        <strain evidence="1 2">TBRC 4575</strain>
    </source>
</reference>
<dbReference type="Pfam" id="PF07166">
    <property type="entry name" value="DUF1398"/>
    <property type="match status" value="1"/>
</dbReference>
<organism evidence="1 2">
    <name type="scientific">Lactiplantibacillus plajomi</name>
    <dbReference type="NCBI Taxonomy" id="1457217"/>
    <lineage>
        <taxon>Bacteria</taxon>
        <taxon>Bacillati</taxon>
        <taxon>Bacillota</taxon>
        <taxon>Bacilli</taxon>
        <taxon>Lactobacillales</taxon>
        <taxon>Lactobacillaceae</taxon>
        <taxon>Lactiplantibacillus</taxon>
    </lineage>
</organism>
<dbReference type="InterPro" id="IPR036696">
    <property type="entry name" value="YdfO-like_sf"/>
</dbReference>